<comment type="caution">
    <text evidence="1">The sequence shown here is derived from an EMBL/GenBank/DDBJ whole genome shotgun (WGS) entry which is preliminary data.</text>
</comment>
<dbReference type="AlphaFoldDB" id="A0AAD5K7Z0"/>
<sequence length="57" mass="6124">YFDASSVKGFNIDLRFVGDKNGISYDLGAGECGKDGSEAKLLHDESKLGREGKDVVD</sequence>
<dbReference type="EMBL" id="JAIXMP010000016">
    <property type="protein sequence ID" value="KAI9260594.1"/>
    <property type="molecule type" value="Genomic_DNA"/>
</dbReference>
<feature type="non-terminal residue" evidence="1">
    <location>
        <position position="57"/>
    </location>
</feature>
<accession>A0AAD5K7Z0</accession>
<evidence type="ECO:0000313" key="2">
    <source>
        <dbReference type="Proteomes" id="UP001209540"/>
    </source>
</evidence>
<organism evidence="1 2">
    <name type="scientific">Phascolomyces articulosus</name>
    <dbReference type="NCBI Taxonomy" id="60185"/>
    <lineage>
        <taxon>Eukaryota</taxon>
        <taxon>Fungi</taxon>
        <taxon>Fungi incertae sedis</taxon>
        <taxon>Mucoromycota</taxon>
        <taxon>Mucoromycotina</taxon>
        <taxon>Mucoromycetes</taxon>
        <taxon>Mucorales</taxon>
        <taxon>Lichtheimiaceae</taxon>
        <taxon>Phascolomyces</taxon>
    </lineage>
</organism>
<dbReference type="Proteomes" id="UP001209540">
    <property type="component" value="Unassembled WGS sequence"/>
</dbReference>
<protein>
    <submittedName>
        <fullName evidence="1">Uncharacterized protein</fullName>
    </submittedName>
</protein>
<feature type="non-terminal residue" evidence="1">
    <location>
        <position position="1"/>
    </location>
</feature>
<reference evidence="1" key="2">
    <citation type="submission" date="2023-02" db="EMBL/GenBank/DDBJ databases">
        <authorList>
            <consortium name="DOE Joint Genome Institute"/>
            <person name="Mondo S.J."/>
            <person name="Chang Y."/>
            <person name="Wang Y."/>
            <person name="Ahrendt S."/>
            <person name="Andreopoulos W."/>
            <person name="Barry K."/>
            <person name="Beard J."/>
            <person name="Benny G.L."/>
            <person name="Blankenship S."/>
            <person name="Bonito G."/>
            <person name="Cuomo C."/>
            <person name="Desiro A."/>
            <person name="Gervers K.A."/>
            <person name="Hundley H."/>
            <person name="Kuo A."/>
            <person name="LaButti K."/>
            <person name="Lang B.F."/>
            <person name="Lipzen A."/>
            <person name="O'Donnell K."/>
            <person name="Pangilinan J."/>
            <person name="Reynolds N."/>
            <person name="Sandor L."/>
            <person name="Smith M.W."/>
            <person name="Tsang A."/>
            <person name="Grigoriev I.V."/>
            <person name="Stajich J.E."/>
            <person name="Spatafora J.W."/>
        </authorList>
    </citation>
    <scope>NUCLEOTIDE SEQUENCE</scope>
    <source>
        <strain evidence="1">RSA 2281</strain>
    </source>
</reference>
<evidence type="ECO:0000313" key="1">
    <source>
        <dbReference type="EMBL" id="KAI9260594.1"/>
    </source>
</evidence>
<name>A0AAD5K7Z0_9FUNG</name>
<gene>
    <name evidence="1" type="ORF">BDA99DRAFT_404513</name>
</gene>
<reference evidence="1" key="1">
    <citation type="journal article" date="2022" name="IScience">
        <title>Evolution of zygomycete secretomes and the origins of terrestrial fungal ecologies.</title>
        <authorList>
            <person name="Chang Y."/>
            <person name="Wang Y."/>
            <person name="Mondo S."/>
            <person name="Ahrendt S."/>
            <person name="Andreopoulos W."/>
            <person name="Barry K."/>
            <person name="Beard J."/>
            <person name="Benny G.L."/>
            <person name="Blankenship S."/>
            <person name="Bonito G."/>
            <person name="Cuomo C."/>
            <person name="Desiro A."/>
            <person name="Gervers K.A."/>
            <person name="Hundley H."/>
            <person name="Kuo A."/>
            <person name="LaButti K."/>
            <person name="Lang B.F."/>
            <person name="Lipzen A."/>
            <person name="O'Donnell K."/>
            <person name="Pangilinan J."/>
            <person name="Reynolds N."/>
            <person name="Sandor L."/>
            <person name="Smith M.E."/>
            <person name="Tsang A."/>
            <person name="Grigoriev I.V."/>
            <person name="Stajich J.E."/>
            <person name="Spatafora J.W."/>
        </authorList>
    </citation>
    <scope>NUCLEOTIDE SEQUENCE</scope>
    <source>
        <strain evidence="1">RSA 2281</strain>
    </source>
</reference>
<proteinExistence type="predicted"/>
<keyword evidence="2" id="KW-1185">Reference proteome</keyword>